<name>A0A3N2Q8D7_SODAK</name>
<proteinExistence type="inferred from homology"/>
<dbReference type="GeneID" id="39575978"/>
<dbReference type="GO" id="GO:0004806">
    <property type="term" value="F:triacylglycerol lipase activity"/>
    <property type="evidence" value="ECO:0007669"/>
    <property type="project" value="TreeGrafter"/>
</dbReference>
<evidence type="ECO:0000313" key="5">
    <source>
        <dbReference type="Proteomes" id="UP000272025"/>
    </source>
</evidence>
<evidence type="ECO:0000256" key="2">
    <source>
        <dbReference type="ARBA" id="ARBA00023002"/>
    </source>
</evidence>
<reference evidence="4 5" key="1">
    <citation type="journal article" date="2018" name="Mol. Ecol.">
        <title>The obligate alkalophilic soda-lake fungus Sodiomyces alkalinus has shifted to a protein diet.</title>
        <authorList>
            <person name="Grum-Grzhimaylo A.A."/>
            <person name="Falkoski D.L."/>
            <person name="van den Heuvel J."/>
            <person name="Valero-Jimenez C.A."/>
            <person name="Min B."/>
            <person name="Choi I.G."/>
            <person name="Lipzen A."/>
            <person name="Daum C.G."/>
            <person name="Aanen D.K."/>
            <person name="Tsang A."/>
            <person name="Henrissat B."/>
            <person name="Bilanenko E.N."/>
            <person name="de Vries R.P."/>
            <person name="van Kan J.A.L."/>
            <person name="Grigoriev I.V."/>
            <person name="Debets A.J.M."/>
        </authorList>
    </citation>
    <scope>NUCLEOTIDE SEQUENCE [LARGE SCALE GENOMIC DNA]</scope>
    <source>
        <strain evidence="4 5">F11</strain>
    </source>
</reference>
<dbReference type="InterPro" id="IPR002347">
    <property type="entry name" value="SDR_fam"/>
</dbReference>
<keyword evidence="2" id="KW-0560">Oxidoreductase</keyword>
<sequence>MDLKTVLVTGCSAGGIGAAIALALAKRGHHVFATARMPSKIPSELSDLANVTVLSLDVTSPSSIADAVKAVADLGRGLDVLLNNAGAGYAMPVLDVDIDRAKQVYETNLWGPIRTIQAFSDLLIAHRGRVVNLSTCGAVVNTPWIAAYTSSKAALNQFSETLRLELSPFGVSVVTIMAGVVDSHFHANDSNFVLPEGSRYAPIQEIIAGWASGASKPKGCSAVQFADALVQEITGTGKNGLVFRGPHAGGINFLSRWAPRSATDAAMSYNQGLGELSKTVAGNAKK</sequence>
<dbReference type="RefSeq" id="XP_028470691.1">
    <property type="nucleotide sequence ID" value="XM_028607500.1"/>
</dbReference>
<dbReference type="PRINTS" id="PR00080">
    <property type="entry name" value="SDRFAMILY"/>
</dbReference>
<evidence type="ECO:0000256" key="1">
    <source>
        <dbReference type="ARBA" id="ARBA00006484"/>
    </source>
</evidence>
<dbReference type="STRING" id="1314773.A0A3N2Q8D7"/>
<dbReference type="Gene3D" id="3.40.50.720">
    <property type="entry name" value="NAD(P)-binding Rossmann-like Domain"/>
    <property type="match status" value="1"/>
</dbReference>
<dbReference type="AlphaFoldDB" id="A0A3N2Q8D7"/>
<keyword evidence="5" id="KW-1185">Reference proteome</keyword>
<dbReference type="PANTHER" id="PTHR44169:SF6">
    <property type="entry name" value="NADPH-DEPENDENT 1-ACYLDIHYDROXYACETONE PHOSPHATE REDUCTASE"/>
    <property type="match status" value="1"/>
</dbReference>
<dbReference type="GO" id="GO:0005783">
    <property type="term" value="C:endoplasmic reticulum"/>
    <property type="evidence" value="ECO:0007669"/>
    <property type="project" value="TreeGrafter"/>
</dbReference>
<dbReference type="GO" id="GO:0006654">
    <property type="term" value="P:phosphatidic acid biosynthetic process"/>
    <property type="evidence" value="ECO:0007669"/>
    <property type="project" value="TreeGrafter"/>
</dbReference>
<dbReference type="PANTHER" id="PTHR44169">
    <property type="entry name" value="NADPH-DEPENDENT 1-ACYLDIHYDROXYACETONE PHOSPHATE REDUCTASE"/>
    <property type="match status" value="1"/>
</dbReference>
<accession>A0A3N2Q8D7</accession>
<protein>
    <submittedName>
        <fullName evidence="4">NAD(P)-binding protein</fullName>
    </submittedName>
</protein>
<organism evidence="4 5">
    <name type="scientific">Sodiomyces alkalinus (strain CBS 110278 / VKM F-3762 / F11)</name>
    <name type="common">Alkaliphilic filamentous fungus</name>
    <dbReference type="NCBI Taxonomy" id="1314773"/>
    <lineage>
        <taxon>Eukaryota</taxon>
        <taxon>Fungi</taxon>
        <taxon>Dikarya</taxon>
        <taxon>Ascomycota</taxon>
        <taxon>Pezizomycotina</taxon>
        <taxon>Sordariomycetes</taxon>
        <taxon>Hypocreomycetidae</taxon>
        <taxon>Glomerellales</taxon>
        <taxon>Plectosphaerellaceae</taxon>
        <taxon>Sodiomyces</taxon>
    </lineage>
</organism>
<dbReference type="Pfam" id="PF00106">
    <property type="entry name" value="adh_short"/>
    <property type="match status" value="1"/>
</dbReference>
<dbReference type="GO" id="GO:0005811">
    <property type="term" value="C:lipid droplet"/>
    <property type="evidence" value="ECO:0007669"/>
    <property type="project" value="TreeGrafter"/>
</dbReference>
<dbReference type="Proteomes" id="UP000272025">
    <property type="component" value="Unassembled WGS sequence"/>
</dbReference>
<dbReference type="PRINTS" id="PR00081">
    <property type="entry name" value="GDHRDH"/>
</dbReference>
<comment type="similarity">
    <text evidence="1 3">Belongs to the short-chain dehydrogenases/reductases (SDR) family.</text>
</comment>
<dbReference type="SUPFAM" id="SSF51735">
    <property type="entry name" value="NAD(P)-binding Rossmann-fold domains"/>
    <property type="match status" value="1"/>
</dbReference>
<dbReference type="GO" id="GO:0019433">
    <property type="term" value="P:triglyceride catabolic process"/>
    <property type="evidence" value="ECO:0007669"/>
    <property type="project" value="TreeGrafter"/>
</dbReference>
<dbReference type="GO" id="GO:0000140">
    <property type="term" value="F:acylglycerone-phosphate reductase (NADP+) activity"/>
    <property type="evidence" value="ECO:0007669"/>
    <property type="project" value="TreeGrafter"/>
</dbReference>
<dbReference type="EMBL" id="ML119051">
    <property type="protein sequence ID" value="ROT42885.1"/>
    <property type="molecule type" value="Genomic_DNA"/>
</dbReference>
<dbReference type="OrthoDB" id="2102561at2759"/>
<gene>
    <name evidence="4" type="ORF">SODALDRAFT_266636</name>
</gene>
<evidence type="ECO:0000256" key="3">
    <source>
        <dbReference type="RuleBase" id="RU000363"/>
    </source>
</evidence>
<evidence type="ECO:0000313" key="4">
    <source>
        <dbReference type="EMBL" id="ROT42885.1"/>
    </source>
</evidence>
<dbReference type="InterPro" id="IPR036291">
    <property type="entry name" value="NAD(P)-bd_dom_sf"/>
</dbReference>